<sequence length="232" mass="25634">MSGLQYNPSTGEPYLRLPAPFSNIILTPPRMTDVDESVAILSDPEVAKWLGPTGPGSTYTTEKAQGWLTQLTAKTDEMVKELGGSTEPHPVSGCPLRHIRQVGAEGTERFLGDINITRSSFIEVPDVEERARLVAENNARVAGDPEISWMVSAPNFLAPSHQGRGLTTVALRTLITQFGVPWMKTKRIRPATFEDNHGSIKVLQKSGFVVIEKIRQEGLDKSGYLFEWRGFE</sequence>
<dbReference type="Gene3D" id="3.40.630.30">
    <property type="match status" value="1"/>
</dbReference>
<dbReference type="PANTHER" id="PTHR43328">
    <property type="entry name" value="ACETYLTRANSFERASE-RELATED"/>
    <property type="match status" value="1"/>
</dbReference>
<dbReference type="SUPFAM" id="SSF55729">
    <property type="entry name" value="Acyl-CoA N-acyltransferases (Nat)"/>
    <property type="match status" value="1"/>
</dbReference>
<reference evidence="2 3" key="1">
    <citation type="journal article" date="2024" name="J Genomics">
        <title>Draft genome sequencing and assembly of Favolaschia claudopus CIRM-BRFM 2984 isolated from oak limbs.</title>
        <authorList>
            <person name="Navarro D."/>
            <person name="Drula E."/>
            <person name="Chaduli D."/>
            <person name="Cazenave R."/>
            <person name="Ahrendt S."/>
            <person name="Wang J."/>
            <person name="Lipzen A."/>
            <person name="Daum C."/>
            <person name="Barry K."/>
            <person name="Grigoriev I.V."/>
            <person name="Favel A."/>
            <person name="Rosso M.N."/>
            <person name="Martin F."/>
        </authorList>
    </citation>
    <scope>NUCLEOTIDE SEQUENCE [LARGE SCALE GENOMIC DNA]</scope>
    <source>
        <strain evidence="2 3">CIRM-BRFM 2984</strain>
    </source>
</reference>
<proteinExistence type="predicted"/>
<protein>
    <submittedName>
        <fullName evidence="2">Acetyltransferase, GNAT family</fullName>
    </submittedName>
</protein>
<dbReference type="AlphaFoldDB" id="A0AAW0C3Y3"/>
<evidence type="ECO:0000313" key="3">
    <source>
        <dbReference type="Proteomes" id="UP001362999"/>
    </source>
</evidence>
<dbReference type="EMBL" id="JAWWNJ010000023">
    <property type="protein sequence ID" value="KAK7033129.1"/>
    <property type="molecule type" value="Genomic_DNA"/>
</dbReference>
<dbReference type="InterPro" id="IPR016181">
    <property type="entry name" value="Acyl_CoA_acyltransferase"/>
</dbReference>
<dbReference type="Pfam" id="PF13302">
    <property type="entry name" value="Acetyltransf_3"/>
    <property type="match status" value="1"/>
</dbReference>
<evidence type="ECO:0000313" key="2">
    <source>
        <dbReference type="EMBL" id="KAK7033129.1"/>
    </source>
</evidence>
<accession>A0AAW0C3Y3</accession>
<dbReference type="GO" id="GO:0016747">
    <property type="term" value="F:acyltransferase activity, transferring groups other than amino-acyl groups"/>
    <property type="evidence" value="ECO:0007669"/>
    <property type="project" value="InterPro"/>
</dbReference>
<dbReference type="Proteomes" id="UP001362999">
    <property type="component" value="Unassembled WGS sequence"/>
</dbReference>
<comment type="caution">
    <text evidence="2">The sequence shown here is derived from an EMBL/GenBank/DDBJ whole genome shotgun (WGS) entry which is preliminary data.</text>
</comment>
<dbReference type="PANTHER" id="PTHR43328:SF1">
    <property type="entry name" value="N-ACETYLTRANSFERASE DOMAIN-CONTAINING PROTEIN"/>
    <property type="match status" value="1"/>
</dbReference>
<feature type="domain" description="N-acetyltransferase" evidence="1">
    <location>
        <begin position="24"/>
        <end position="209"/>
    </location>
</feature>
<keyword evidence="3" id="KW-1185">Reference proteome</keyword>
<dbReference type="InterPro" id="IPR000182">
    <property type="entry name" value="GNAT_dom"/>
</dbReference>
<organism evidence="2 3">
    <name type="scientific">Favolaschia claudopus</name>
    <dbReference type="NCBI Taxonomy" id="2862362"/>
    <lineage>
        <taxon>Eukaryota</taxon>
        <taxon>Fungi</taxon>
        <taxon>Dikarya</taxon>
        <taxon>Basidiomycota</taxon>
        <taxon>Agaricomycotina</taxon>
        <taxon>Agaricomycetes</taxon>
        <taxon>Agaricomycetidae</taxon>
        <taxon>Agaricales</taxon>
        <taxon>Marasmiineae</taxon>
        <taxon>Mycenaceae</taxon>
        <taxon>Favolaschia</taxon>
    </lineage>
</organism>
<evidence type="ECO:0000259" key="1">
    <source>
        <dbReference type="Pfam" id="PF13302"/>
    </source>
</evidence>
<gene>
    <name evidence="2" type="ORF">R3P38DRAFT_2920877</name>
</gene>
<name>A0AAW0C3Y3_9AGAR</name>